<dbReference type="AlphaFoldDB" id="R0KUF4"/>
<dbReference type="HOGENOM" id="CLU_1778001_0_0_1"/>
<evidence type="ECO:0000256" key="1">
    <source>
        <dbReference type="SAM" id="MobiDB-lite"/>
    </source>
</evidence>
<dbReference type="VEuPathDB" id="MicrosporidiaDB:NBO_27g0018"/>
<evidence type="ECO:0000313" key="3">
    <source>
        <dbReference type="Proteomes" id="UP000016927"/>
    </source>
</evidence>
<organism evidence="2 3">
    <name type="scientific">Nosema bombycis (strain CQ1 / CVCC 102059)</name>
    <name type="common">Microsporidian parasite</name>
    <name type="synonym">Pebrine of silkworm</name>
    <dbReference type="NCBI Taxonomy" id="578461"/>
    <lineage>
        <taxon>Eukaryota</taxon>
        <taxon>Fungi</taxon>
        <taxon>Fungi incertae sedis</taxon>
        <taxon>Microsporidia</taxon>
        <taxon>Nosematidae</taxon>
        <taxon>Nosema</taxon>
    </lineage>
</organism>
<dbReference type="EMBL" id="KB908935">
    <property type="protein sequence ID" value="EOB14461.1"/>
    <property type="molecule type" value="Genomic_DNA"/>
</dbReference>
<feature type="region of interest" description="Disordered" evidence="1">
    <location>
        <begin position="30"/>
        <end position="63"/>
    </location>
</feature>
<dbReference type="OrthoDB" id="10454016at2759"/>
<gene>
    <name evidence="2" type="ORF">NBO_27g0018</name>
</gene>
<reference evidence="2 3" key="1">
    <citation type="journal article" date="2013" name="BMC Genomics">
        <title>Comparative genomics of parasitic silkworm microsporidia reveal an association between genome expansion and host adaptation.</title>
        <authorList>
            <person name="Pan G."/>
            <person name="Xu J."/>
            <person name="Li T."/>
            <person name="Xia Q."/>
            <person name="Liu S.L."/>
            <person name="Zhang G."/>
            <person name="Li S."/>
            <person name="Li C."/>
            <person name="Liu H."/>
            <person name="Yang L."/>
            <person name="Liu T."/>
            <person name="Zhang X."/>
            <person name="Wu Z."/>
            <person name="Fan W."/>
            <person name="Dang X."/>
            <person name="Xiang H."/>
            <person name="Tao M."/>
            <person name="Li Y."/>
            <person name="Hu J."/>
            <person name="Li Z."/>
            <person name="Lin L."/>
            <person name="Luo J."/>
            <person name="Geng L."/>
            <person name="Wang L."/>
            <person name="Long M."/>
            <person name="Wan Y."/>
            <person name="He N."/>
            <person name="Zhang Z."/>
            <person name="Lu C."/>
            <person name="Keeling P.J."/>
            <person name="Wang J."/>
            <person name="Xiang Z."/>
            <person name="Zhou Z."/>
        </authorList>
    </citation>
    <scope>NUCLEOTIDE SEQUENCE [LARGE SCALE GENOMIC DNA]</scope>
    <source>
        <strain evidence="3">CQ1 / CVCC 102059</strain>
    </source>
</reference>
<dbReference type="Proteomes" id="UP000016927">
    <property type="component" value="Unassembled WGS sequence"/>
</dbReference>
<evidence type="ECO:0000313" key="2">
    <source>
        <dbReference type="EMBL" id="EOB14461.1"/>
    </source>
</evidence>
<proteinExistence type="predicted"/>
<feature type="compositionally biased region" description="Low complexity" evidence="1">
    <location>
        <begin position="49"/>
        <end position="63"/>
    </location>
</feature>
<keyword evidence="3" id="KW-1185">Reference proteome</keyword>
<sequence>MADYDSDTRGYFLRLKDCSNKPNQKFKIVDLAKPDQTKTPLAPFPNETNGSNSSNNSNSQNALSGNCSNVDVSNIGFKPVTCNSNYVPLLTEGSQFSGYYKPYCFDTKQSRRPTSFISVYKFRRPAQGLNRCDPHQQWPGTFRQYY</sequence>
<protein>
    <submittedName>
        <fullName evidence="2">Uncharacterized protein</fullName>
    </submittedName>
</protein>
<accession>R0KUF4</accession>
<name>R0KUF4_NOSB1</name>